<dbReference type="OrthoDB" id="2285229at2759"/>
<gene>
    <name evidence="3" type="ORF">ACRE_047340</name>
</gene>
<dbReference type="InterPro" id="IPR012340">
    <property type="entry name" value="NA-bd_OB-fold"/>
</dbReference>
<feature type="compositionally biased region" description="Polar residues" evidence="1">
    <location>
        <begin position="48"/>
        <end position="67"/>
    </location>
</feature>
<dbReference type="InterPro" id="IPR056625">
    <property type="entry name" value="SH3_CYT4"/>
</dbReference>
<evidence type="ECO:0000259" key="2">
    <source>
        <dbReference type="SMART" id="SM00955"/>
    </source>
</evidence>
<protein>
    <submittedName>
        <fullName evidence="3">Mitochondrial protein cyt-like protein</fullName>
    </submittedName>
</protein>
<dbReference type="Proteomes" id="UP000029964">
    <property type="component" value="Unassembled WGS sequence"/>
</dbReference>
<keyword evidence="4" id="KW-1185">Reference proteome</keyword>
<dbReference type="GO" id="GO:0000175">
    <property type="term" value="F:3'-5'-RNA exonuclease activity"/>
    <property type="evidence" value="ECO:0007669"/>
    <property type="project" value="TreeGrafter"/>
</dbReference>
<dbReference type="EMBL" id="JPKY01000047">
    <property type="protein sequence ID" value="KFH44488.1"/>
    <property type="molecule type" value="Genomic_DNA"/>
</dbReference>
<dbReference type="AlphaFoldDB" id="A0A086T556"/>
<dbReference type="GO" id="GO:0006402">
    <property type="term" value="P:mRNA catabolic process"/>
    <property type="evidence" value="ECO:0007669"/>
    <property type="project" value="TreeGrafter"/>
</dbReference>
<evidence type="ECO:0000256" key="1">
    <source>
        <dbReference type="SAM" id="MobiDB-lite"/>
    </source>
</evidence>
<dbReference type="STRING" id="857340.A0A086T556"/>
<organism evidence="3 4">
    <name type="scientific">Hapsidospora chrysogenum (strain ATCC 11550 / CBS 779.69 / DSM 880 / IAM 14645 / JCM 23072 / IMI 49137)</name>
    <name type="common">Acremonium chrysogenum</name>
    <dbReference type="NCBI Taxonomy" id="857340"/>
    <lineage>
        <taxon>Eukaryota</taxon>
        <taxon>Fungi</taxon>
        <taxon>Dikarya</taxon>
        <taxon>Ascomycota</taxon>
        <taxon>Pezizomycotina</taxon>
        <taxon>Sordariomycetes</taxon>
        <taxon>Hypocreomycetidae</taxon>
        <taxon>Hypocreales</taxon>
        <taxon>Bionectriaceae</taxon>
        <taxon>Hapsidospora</taxon>
    </lineage>
</organism>
<dbReference type="PANTHER" id="PTHR23355">
    <property type="entry name" value="RIBONUCLEASE"/>
    <property type="match status" value="1"/>
</dbReference>
<feature type="region of interest" description="Disordered" evidence="1">
    <location>
        <begin position="677"/>
        <end position="703"/>
    </location>
</feature>
<proteinExistence type="predicted"/>
<dbReference type="InterPro" id="IPR056624">
    <property type="entry name" value="WH_CYT4"/>
</dbReference>
<dbReference type="Pfam" id="PF25522">
    <property type="entry name" value="OB_cyt-4"/>
    <property type="match status" value="1"/>
</dbReference>
<evidence type="ECO:0000313" key="4">
    <source>
        <dbReference type="Proteomes" id="UP000029964"/>
    </source>
</evidence>
<feature type="domain" description="RNB" evidence="2">
    <location>
        <begin position="535"/>
        <end position="901"/>
    </location>
</feature>
<dbReference type="SMART" id="SM00955">
    <property type="entry name" value="RNB"/>
    <property type="match status" value="1"/>
</dbReference>
<dbReference type="InterPro" id="IPR001900">
    <property type="entry name" value="RNase_II/R"/>
</dbReference>
<dbReference type="Pfam" id="PF00773">
    <property type="entry name" value="RNB"/>
    <property type="match status" value="1"/>
</dbReference>
<accession>A0A086T556</accession>
<dbReference type="GO" id="GO:0000932">
    <property type="term" value="C:P-body"/>
    <property type="evidence" value="ECO:0007669"/>
    <property type="project" value="TreeGrafter"/>
</dbReference>
<dbReference type="SUPFAM" id="SSF50249">
    <property type="entry name" value="Nucleic acid-binding proteins"/>
    <property type="match status" value="1"/>
</dbReference>
<feature type="region of interest" description="Disordered" evidence="1">
    <location>
        <begin position="48"/>
        <end position="83"/>
    </location>
</feature>
<dbReference type="PANTHER" id="PTHR23355:SF65">
    <property type="entry name" value="EXORIBONUCLEASE CYT-4, PUTATIVE (AFU_ORTHOLOGUE AFUA_7G01550)-RELATED"/>
    <property type="match status" value="1"/>
</dbReference>
<sequence>MLQSSGRPYVCWRCLSRSRGQRVAWQPATARVGKPPTSSAGASLLAYSTTRGSDRSATPSKGPSSGNIPPPSLSLRPTNKGSPGIRERLRQWAIDNGELLQKFEIDQYGDDVLSGSSHNSLSRPQSTVSSSLEIIGKTREGMSGLSEDVSFRKQDLEVGVDSTQPGDLVEMRKSDSRTPVFAVYLGFFGGRHHFYGSQGRWVISMSHGSLFTVSNFASPAEIQPILDEMPQCATTEEFEQAQRDDQGPSRATAHALIEKMTRFKLEAQKFYLKNMDRLDRARALLSDPERVKYLSLFEIADILLPATLKKHGAFPPPALYAVHTALYRDEIAFRPLSSSSDCHRRDHLFEVFPNSFSLVINRVATMVRNYWVASAQMTNPSPAQALNRTYFGSFVDKARQVVKENRRRREWTNGGLKPSNESTIVPEVEWSKSSWEILSYLQWWASYDLFEPGSRFGSYASAILRALDLYDDAPLDQSTAWTFLQEAGVIPLWEVPSRYRVRLPGTGIVKGGGLARTMEPEIEKSMRPDVAAEYRTDVRNQKVFCIDGPSAVLIDDGVSLEQTAQDDVFWIHVHAADPSSCIHPWSHLSKYMEVIPSNIYLPGHFQAMLSEPAGGGPQGEVQELIKKYSLAPGSPALTFSAKVNLNGDILDYKVQPTRVHDVVYMDPTDVAKLCNEPRPPLGPAQELSVGTPAENPAAGPNRKVTKTEALDQLDKESLLTLYRLAEALKAKRVAMGAWPYFFPGSSVEVVYEPMKSGDGSTASTPVPGLVPADPYIKIATEQDSNASIVGNLMVLAGQVAARWCSDRNIPVPYRRDSKSAENFAEALKFATEVVYPGINKGIEPTIDQRIRLSTLTGSVLTSTSPGPHFLMGVDMYAKATSPLRRYSDLLVHWQIHSAVAHEHKVQRALDPDRDDLDEILAFPREELDNMVSLLHMREKMISSISRGSKDWILMALARAWRFEGTAPSRFRFVVTSRLRSGVFGQIDLFKLRATMDVRGLNGLVLTRDVKAGDEFDVELEDVNVHAQEVRVRAIKYHPKTAEQQPPAEQIAAAA</sequence>
<dbReference type="InterPro" id="IPR057912">
    <property type="entry name" value="OB_CYT4_C"/>
</dbReference>
<dbReference type="GO" id="GO:0003723">
    <property type="term" value="F:RNA binding"/>
    <property type="evidence" value="ECO:0007669"/>
    <property type="project" value="InterPro"/>
</dbReference>
<dbReference type="Pfam" id="PF23216">
    <property type="entry name" value="WHD_CYT4"/>
    <property type="match status" value="1"/>
</dbReference>
<comment type="caution">
    <text evidence="3">The sequence shown here is derived from an EMBL/GenBank/DDBJ whole genome shotgun (WGS) entry which is preliminary data.</text>
</comment>
<reference evidence="4" key="1">
    <citation type="journal article" date="2014" name="Genome Announc.">
        <title>Genome sequence and annotation of Acremonium chrysogenum, producer of the beta-lactam antibiotic cephalosporin C.</title>
        <authorList>
            <person name="Terfehr D."/>
            <person name="Dahlmann T.A."/>
            <person name="Specht T."/>
            <person name="Zadra I."/>
            <person name="Kuernsteiner H."/>
            <person name="Kueck U."/>
        </authorList>
    </citation>
    <scope>NUCLEOTIDE SEQUENCE [LARGE SCALE GENOMIC DNA]</scope>
    <source>
        <strain evidence="4">ATCC 11550 / CBS 779.69 / DSM 880 / IAM 14645 / JCM 23072 / IMI 49137</strain>
    </source>
</reference>
<dbReference type="HOGENOM" id="CLU_002512_0_0_1"/>
<dbReference type="Pfam" id="PF23214">
    <property type="entry name" value="SH3_CYT4"/>
    <property type="match status" value="1"/>
</dbReference>
<dbReference type="InterPro" id="IPR050180">
    <property type="entry name" value="RNR_Ribonuclease"/>
</dbReference>
<evidence type="ECO:0000313" key="3">
    <source>
        <dbReference type="EMBL" id="KFH44488.1"/>
    </source>
</evidence>
<name>A0A086T556_HAPC1</name>